<reference evidence="2 5" key="1">
    <citation type="journal article" date="2011" name="Nature">
        <title>The Medicago genome provides insight into the evolution of rhizobial symbioses.</title>
        <authorList>
            <person name="Young N.D."/>
            <person name="Debelle F."/>
            <person name="Oldroyd G.E."/>
            <person name="Geurts R."/>
            <person name="Cannon S.B."/>
            <person name="Udvardi M.K."/>
            <person name="Benedito V.A."/>
            <person name="Mayer K.F."/>
            <person name="Gouzy J."/>
            <person name="Schoof H."/>
            <person name="Van de Peer Y."/>
            <person name="Proost S."/>
            <person name="Cook D.R."/>
            <person name="Meyers B.C."/>
            <person name="Spannagl M."/>
            <person name="Cheung F."/>
            <person name="De Mita S."/>
            <person name="Krishnakumar V."/>
            <person name="Gundlach H."/>
            <person name="Zhou S."/>
            <person name="Mudge J."/>
            <person name="Bharti A.K."/>
            <person name="Murray J.D."/>
            <person name="Naoumkina M.A."/>
            <person name="Rosen B."/>
            <person name="Silverstein K.A."/>
            <person name="Tang H."/>
            <person name="Rombauts S."/>
            <person name="Zhao P.X."/>
            <person name="Zhou P."/>
            <person name="Barbe V."/>
            <person name="Bardou P."/>
            <person name="Bechner M."/>
            <person name="Bellec A."/>
            <person name="Berger A."/>
            <person name="Berges H."/>
            <person name="Bidwell S."/>
            <person name="Bisseling T."/>
            <person name="Choisne N."/>
            <person name="Couloux A."/>
            <person name="Denny R."/>
            <person name="Deshpande S."/>
            <person name="Dai X."/>
            <person name="Doyle J.J."/>
            <person name="Dudez A.M."/>
            <person name="Farmer A.D."/>
            <person name="Fouteau S."/>
            <person name="Franken C."/>
            <person name="Gibelin C."/>
            <person name="Gish J."/>
            <person name="Goldstein S."/>
            <person name="Gonzalez A.J."/>
            <person name="Green P.J."/>
            <person name="Hallab A."/>
            <person name="Hartog M."/>
            <person name="Hua A."/>
            <person name="Humphray S.J."/>
            <person name="Jeong D.H."/>
            <person name="Jing Y."/>
            <person name="Jocker A."/>
            <person name="Kenton S.M."/>
            <person name="Kim D.J."/>
            <person name="Klee K."/>
            <person name="Lai H."/>
            <person name="Lang C."/>
            <person name="Lin S."/>
            <person name="Macmil S.L."/>
            <person name="Magdelenat G."/>
            <person name="Matthews L."/>
            <person name="McCorrison J."/>
            <person name="Monaghan E.L."/>
            <person name="Mun J.H."/>
            <person name="Najar F.Z."/>
            <person name="Nicholson C."/>
            <person name="Noirot C."/>
            <person name="O'Bleness M."/>
            <person name="Paule C.R."/>
            <person name="Poulain J."/>
            <person name="Prion F."/>
            <person name="Qin B."/>
            <person name="Qu C."/>
            <person name="Retzel E.F."/>
            <person name="Riddle C."/>
            <person name="Sallet E."/>
            <person name="Samain S."/>
            <person name="Samson N."/>
            <person name="Sanders I."/>
            <person name="Saurat O."/>
            <person name="Scarpelli C."/>
            <person name="Schiex T."/>
            <person name="Segurens B."/>
            <person name="Severin A.J."/>
            <person name="Sherrier D.J."/>
            <person name="Shi R."/>
            <person name="Sims S."/>
            <person name="Singer S.R."/>
            <person name="Sinharoy S."/>
            <person name="Sterck L."/>
            <person name="Viollet A."/>
            <person name="Wang B.B."/>
            <person name="Wang K."/>
            <person name="Wang M."/>
            <person name="Wang X."/>
            <person name="Warfsmann J."/>
            <person name="Weissenbach J."/>
            <person name="White D.D."/>
            <person name="White J.D."/>
            <person name="Wiley G.B."/>
            <person name="Wincker P."/>
            <person name="Xing Y."/>
            <person name="Yang L."/>
            <person name="Yao Z."/>
            <person name="Ying F."/>
            <person name="Zhai J."/>
            <person name="Zhou L."/>
            <person name="Zuber A."/>
            <person name="Denarie J."/>
            <person name="Dixon R.A."/>
            <person name="May G.D."/>
            <person name="Schwartz D.C."/>
            <person name="Rogers J."/>
            <person name="Quetier F."/>
            <person name="Town C.D."/>
            <person name="Roe B.A."/>
        </authorList>
    </citation>
    <scope>NUCLEOTIDE SEQUENCE [LARGE SCALE GENOMIC DNA]</scope>
    <source>
        <strain evidence="2">A17</strain>
        <strain evidence="4 5">cv. Jemalong A17</strain>
    </source>
</reference>
<reference evidence="4" key="3">
    <citation type="submission" date="2015-04" db="UniProtKB">
        <authorList>
            <consortium name="EnsemblPlants"/>
        </authorList>
    </citation>
    <scope>IDENTIFICATION</scope>
    <source>
        <strain evidence="4">cv. Jemalong A17</strain>
    </source>
</reference>
<feature type="region of interest" description="Disordered" evidence="1">
    <location>
        <begin position="20"/>
        <end position="40"/>
    </location>
</feature>
<dbReference type="Proteomes" id="UP000265566">
    <property type="component" value="Chromosome 4"/>
</dbReference>
<dbReference type="EMBL" id="CM001220">
    <property type="protein sequence ID" value="AES86844.1"/>
    <property type="molecule type" value="Genomic_DNA"/>
</dbReference>
<dbReference type="Proteomes" id="UP000002051">
    <property type="component" value="Chromosome 4"/>
</dbReference>
<evidence type="ECO:0000313" key="2">
    <source>
        <dbReference type="EMBL" id="AES86844.1"/>
    </source>
</evidence>
<gene>
    <name evidence="2" type="ordered locus">MTR_4g015500</name>
    <name evidence="3" type="ORF">MtrunA17_Chr4g0006141</name>
</gene>
<dbReference type="EMBL" id="PSQE01000004">
    <property type="protein sequence ID" value="RHN58787.1"/>
    <property type="molecule type" value="Genomic_DNA"/>
</dbReference>
<reference evidence="2 5" key="2">
    <citation type="journal article" date="2014" name="BMC Genomics">
        <title>An improved genome release (version Mt4.0) for the model legume Medicago truncatula.</title>
        <authorList>
            <person name="Tang H."/>
            <person name="Krishnakumar V."/>
            <person name="Bidwell S."/>
            <person name="Rosen B."/>
            <person name="Chan A."/>
            <person name="Zhou S."/>
            <person name="Gentzbittel L."/>
            <person name="Childs K.L."/>
            <person name="Yandell M."/>
            <person name="Gundlach H."/>
            <person name="Mayer K.F."/>
            <person name="Schwartz D.C."/>
            <person name="Town C.D."/>
        </authorList>
    </citation>
    <scope>GENOME REANNOTATION</scope>
    <source>
        <strain evidence="4 5">cv. Jemalong A17</strain>
    </source>
</reference>
<evidence type="ECO:0000313" key="6">
    <source>
        <dbReference type="Proteomes" id="UP000265566"/>
    </source>
</evidence>
<accession>G7JN18</accession>
<dbReference type="Gramene" id="rna20733">
    <property type="protein sequence ID" value="RHN58787.1"/>
    <property type="gene ID" value="gene20733"/>
</dbReference>
<evidence type="ECO:0000313" key="5">
    <source>
        <dbReference type="Proteomes" id="UP000002051"/>
    </source>
</evidence>
<name>G7JN18_MEDTR</name>
<protein>
    <submittedName>
        <fullName evidence="2 4">Uncharacterized protein</fullName>
    </submittedName>
</protein>
<reference evidence="3" key="5">
    <citation type="journal article" date="2018" name="Nat. Plants">
        <title>Whole-genome landscape of Medicago truncatula symbiotic genes.</title>
        <authorList>
            <person name="Pecrix Y."/>
            <person name="Gamas P."/>
            <person name="Carrere S."/>
        </authorList>
    </citation>
    <scope>NUCLEOTIDE SEQUENCE</scope>
    <source>
        <tissue evidence="3">Leaves</tissue>
    </source>
</reference>
<evidence type="ECO:0000256" key="1">
    <source>
        <dbReference type="SAM" id="MobiDB-lite"/>
    </source>
</evidence>
<proteinExistence type="predicted"/>
<dbReference type="EnsemblPlants" id="AES86844">
    <property type="protein sequence ID" value="AES86844"/>
    <property type="gene ID" value="MTR_4g015500"/>
</dbReference>
<dbReference type="PaxDb" id="3880-AES86844"/>
<reference evidence="6" key="4">
    <citation type="journal article" date="2018" name="Nat. Plants">
        <title>Whole-genome landscape of Medicago truncatula symbiotic genes.</title>
        <authorList>
            <person name="Pecrix Y."/>
            <person name="Staton S.E."/>
            <person name="Sallet E."/>
            <person name="Lelandais-Briere C."/>
            <person name="Moreau S."/>
            <person name="Carrere S."/>
            <person name="Blein T."/>
            <person name="Jardinaud M.F."/>
            <person name="Latrasse D."/>
            <person name="Zouine M."/>
            <person name="Zahm M."/>
            <person name="Kreplak J."/>
            <person name="Mayjonade B."/>
            <person name="Satge C."/>
            <person name="Perez M."/>
            <person name="Cauet S."/>
            <person name="Marande W."/>
            <person name="Chantry-Darmon C."/>
            <person name="Lopez-Roques C."/>
            <person name="Bouchez O."/>
            <person name="Berard A."/>
            <person name="Debelle F."/>
            <person name="Munos S."/>
            <person name="Bendahmane A."/>
            <person name="Berges H."/>
            <person name="Niebel A."/>
            <person name="Buitink J."/>
            <person name="Frugier F."/>
            <person name="Benhamed M."/>
            <person name="Crespi M."/>
            <person name="Gouzy J."/>
            <person name="Gamas P."/>
        </authorList>
    </citation>
    <scope>NUCLEOTIDE SEQUENCE [LARGE SCALE GENOMIC DNA]</scope>
    <source>
        <strain evidence="6">cv. Jemalong A17</strain>
    </source>
</reference>
<dbReference type="AlphaFoldDB" id="G7JN18"/>
<organism evidence="2 5">
    <name type="scientific">Medicago truncatula</name>
    <name type="common">Barrel medic</name>
    <name type="synonym">Medicago tribuloides</name>
    <dbReference type="NCBI Taxonomy" id="3880"/>
    <lineage>
        <taxon>Eukaryota</taxon>
        <taxon>Viridiplantae</taxon>
        <taxon>Streptophyta</taxon>
        <taxon>Embryophyta</taxon>
        <taxon>Tracheophyta</taxon>
        <taxon>Spermatophyta</taxon>
        <taxon>Magnoliopsida</taxon>
        <taxon>eudicotyledons</taxon>
        <taxon>Gunneridae</taxon>
        <taxon>Pentapetalae</taxon>
        <taxon>rosids</taxon>
        <taxon>fabids</taxon>
        <taxon>Fabales</taxon>
        <taxon>Fabaceae</taxon>
        <taxon>Papilionoideae</taxon>
        <taxon>50 kb inversion clade</taxon>
        <taxon>NPAAA clade</taxon>
        <taxon>Hologalegina</taxon>
        <taxon>IRL clade</taxon>
        <taxon>Trifolieae</taxon>
        <taxon>Medicago</taxon>
    </lineage>
</organism>
<evidence type="ECO:0000313" key="3">
    <source>
        <dbReference type="EMBL" id="RHN58787.1"/>
    </source>
</evidence>
<keyword evidence="5" id="KW-1185">Reference proteome</keyword>
<evidence type="ECO:0000313" key="4">
    <source>
        <dbReference type="EnsemblPlants" id="AES86844"/>
    </source>
</evidence>
<dbReference type="HOGENOM" id="CLU_2323937_0_0_1"/>
<sequence>MSYSRGIKAYHQWGDAANTTHHQVSLSSPQTKDGSSMSPRVTSLQMHNTTVVNLAVAGILHPLNIGGSQSFTPPPCCHNISLVLLIMYRVYLFPFAYRY</sequence>